<feature type="binding site" evidence="3">
    <location>
        <position position="173"/>
    </location>
    <ligand>
        <name>ATP</name>
        <dbReference type="ChEBI" id="CHEBI:30616"/>
    </ligand>
</feature>
<dbReference type="GO" id="GO:0004674">
    <property type="term" value="F:protein serine/threonine kinase activity"/>
    <property type="evidence" value="ECO:0007669"/>
    <property type="project" value="UniProtKB-KW"/>
</dbReference>
<organism evidence="6 7">
    <name type="scientific">Fimbriiglobus ruber</name>
    <dbReference type="NCBI Taxonomy" id="1908690"/>
    <lineage>
        <taxon>Bacteria</taxon>
        <taxon>Pseudomonadati</taxon>
        <taxon>Planctomycetota</taxon>
        <taxon>Planctomycetia</taxon>
        <taxon>Gemmatales</taxon>
        <taxon>Gemmataceae</taxon>
        <taxon>Fimbriiglobus</taxon>
    </lineage>
</organism>
<keyword evidence="3" id="KW-0067">ATP-binding</keyword>
<accession>A0A225DGU0</accession>
<feature type="compositionally biased region" description="Polar residues" evidence="4">
    <location>
        <begin position="96"/>
        <end position="108"/>
    </location>
</feature>
<dbReference type="CDD" id="cd14014">
    <property type="entry name" value="STKc_PknB_like"/>
    <property type="match status" value="1"/>
</dbReference>
<feature type="region of interest" description="Disordered" evidence="4">
    <location>
        <begin position="86"/>
        <end position="135"/>
    </location>
</feature>
<reference evidence="7" key="1">
    <citation type="submission" date="2017-06" db="EMBL/GenBank/DDBJ databases">
        <title>Genome analysis of Fimbriiglobus ruber SP5, the first member of the order Planctomycetales with confirmed chitinolytic capability.</title>
        <authorList>
            <person name="Ravin N.V."/>
            <person name="Rakitin A.L."/>
            <person name="Ivanova A.A."/>
            <person name="Beletsky A.V."/>
            <person name="Kulichevskaya I.S."/>
            <person name="Mardanov A.V."/>
            <person name="Dedysh S.N."/>
        </authorList>
    </citation>
    <scope>NUCLEOTIDE SEQUENCE [LARGE SCALE GENOMIC DNA]</scope>
    <source>
        <strain evidence="7">SP5</strain>
    </source>
</reference>
<evidence type="ECO:0000256" key="1">
    <source>
        <dbReference type="ARBA" id="ARBA00022614"/>
    </source>
</evidence>
<dbReference type="InterPro" id="IPR011009">
    <property type="entry name" value="Kinase-like_dom_sf"/>
</dbReference>
<dbReference type="Gene3D" id="3.30.200.20">
    <property type="entry name" value="Phosphorylase Kinase, domain 1"/>
    <property type="match status" value="1"/>
</dbReference>
<dbReference type="Pfam" id="PF00069">
    <property type="entry name" value="Pkinase"/>
    <property type="match status" value="1"/>
</dbReference>
<protein>
    <submittedName>
        <fullName evidence="6">Serine/threonine protein kinase PrkC, regulator of stationary phase</fullName>
    </submittedName>
</protein>
<dbReference type="InterPro" id="IPR032675">
    <property type="entry name" value="LRR_dom_sf"/>
</dbReference>
<keyword evidence="6" id="KW-0418">Kinase</keyword>
<dbReference type="Gene3D" id="1.10.510.10">
    <property type="entry name" value="Transferase(Phosphotransferase) domain 1"/>
    <property type="match status" value="1"/>
</dbReference>
<dbReference type="PROSITE" id="PS50011">
    <property type="entry name" value="PROTEIN_KINASE_DOM"/>
    <property type="match status" value="1"/>
</dbReference>
<name>A0A225DGU0_9BACT</name>
<dbReference type="GO" id="GO:0005524">
    <property type="term" value="F:ATP binding"/>
    <property type="evidence" value="ECO:0007669"/>
    <property type="project" value="UniProtKB-UniRule"/>
</dbReference>
<dbReference type="InterPro" id="IPR017441">
    <property type="entry name" value="Protein_kinase_ATP_BS"/>
</dbReference>
<dbReference type="Gene3D" id="3.80.10.10">
    <property type="entry name" value="Ribonuclease Inhibitor"/>
    <property type="match status" value="7"/>
</dbReference>
<comment type="caution">
    <text evidence="6">The sequence shown here is derived from an EMBL/GenBank/DDBJ whole genome shotgun (WGS) entry which is preliminary data.</text>
</comment>
<evidence type="ECO:0000259" key="5">
    <source>
        <dbReference type="PROSITE" id="PS50011"/>
    </source>
</evidence>
<proteinExistence type="predicted"/>
<dbReference type="PANTHER" id="PTHR13318:SF190">
    <property type="entry name" value="PARTNER OF PAIRED, ISOFORM B"/>
    <property type="match status" value="1"/>
</dbReference>
<evidence type="ECO:0000256" key="2">
    <source>
        <dbReference type="ARBA" id="ARBA00022737"/>
    </source>
</evidence>
<dbReference type="PANTHER" id="PTHR13318">
    <property type="entry name" value="PARTNER OF PAIRED, ISOFORM B-RELATED"/>
    <property type="match status" value="1"/>
</dbReference>
<dbReference type="SUPFAM" id="SSF56112">
    <property type="entry name" value="Protein kinase-like (PK-like)"/>
    <property type="match status" value="1"/>
</dbReference>
<dbReference type="GO" id="GO:0019005">
    <property type="term" value="C:SCF ubiquitin ligase complex"/>
    <property type="evidence" value="ECO:0007669"/>
    <property type="project" value="TreeGrafter"/>
</dbReference>
<dbReference type="Proteomes" id="UP000214646">
    <property type="component" value="Unassembled WGS sequence"/>
</dbReference>
<feature type="compositionally biased region" description="Pro residues" evidence="4">
    <location>
        <begin position="118"/>
        <end position="132"/>
    </location>
</feature>
<dbReference type="InterPro" id="IPR000719">
    <property type="entry name" value="Prot_kinase_dom"/>
</dbReference>
<evidence type="ECO:0000313" key="6">
    <source>
        <dbReference type="EMBL" id="OWK36596.1"/>
    </source>
</evidence>
<keyword evidence="7" id="KW-1185">Reference proteome</keyword>
<dbReference type="SMART" id="SM00367">
    <property type="entry name" value="LRR_CC"/>
    <property type="match status" value="11"/>
</dbReference>
<dbReference type="InterPro" id="IPR006553">
    <property type="entry name" value="Leu-rich_rpt_Cys-con_subtyp"/>
</dbReference>
<sequence length="1644" mass="176023">MPELTAAAESLIARFEAAWIGGRRPDLIGTLDDCPPDERGVVIRELIHADLEFRLKSGDDAVAGEYLSRFPELAADVVFVKELADAEGRHRRQRDSQSTPVSFGTESSPADRTRALPAPGPPTSPSPFLRPPEGPDEIGRLGGYRVVGQLGAGGMGVVYRAIDPQLNRAVALKVMRPEWAADPAARARFLREAESQAAVENDHIVPIYQIGDDTGVPFLAMPLLRGEALEQRLRSGQAIPLPTAVRIACHVAEGLAAAHTVGLIHRDIKPSNVWLETTSEGAFRRARLLDFGLARRGIGSADLTGSGVAVGTPAYMAPEQARGEAGPRSDLFGLGCVLYQMATGRRPFTGPDVMATLTAIAVEIPPPARSLNPAVPEALSALIDRLLSKNPAARPGSAAEVSADLSRWSASGQSREVVDETMAGTSAATERDPVRAIPAKTSTGSEAATISPQATVARRNWWWWAITVAAVLALFGSVIAFSGTIVRVVTNKGDLVIEVDDPNVEVVVKQGGVVVEDRTTKRSFVLRAGDGEVEFRDSDSGAVAQTKTFRIERAGRAVVTAAMGIKDAVPGRPYDQIAERQVVEWALRSGIAVWINTPGRIDNIQIKTVSELPSGFRVRELEAMRNPTLHDGELIHHLEKLSALDQLRLVHCDALSLRFLPSLVGLPLTHLKLLETCTEMGDEGVRHLTRLNRLTTLVLTPKTMTVVGLMDLCRLPELRCLWLTKAAVVDPWFGHLASAPLLEKVILGHIPIEISARWTRDGLAALGRSPTIKAVHIYESVYPTHALSGLAAAPGLANLELAETTIGDAICPHIARLPALTSLRLDRNRVTDEGVKQIATLKTLKTLDLSKTEITDAAVPLLAALDGLTFLKVVDTRITPAGLLALNKALPGCQILPPPPELGGGRVPPPSPHPFDQAAERRAAEWVLSVARPGEWAGLAVSLPGSNADLSIGKASDLPPEFQVRSVTFHGCSKVTDEAVVARLAGLSKLRCVIFADCLNVADAGVRTVAANPGLESVVVQSCGPVTAAGMIALAANPSIRTLAVRSTSVSADGLRAIGRMADLETLSFEMYRGDPDGLAALARLTKLKHLTLTFSSVSDTGLKSLRGLTELETLKLDATQVGDEGMEHLAGLMNLRTLTLEETKVGDRGLAKLRGLTRLESLSLRGTRFTGTEMASLKTLPRLRALNLLDCEDLAPDGFGVIARLPHLESVRIRGRAVTSEAIRMLAGSKTLTSLEWHGPTVTPAALKELAGLAALRRLGLSNSGVTDEAVPALSKLTRLEFLDLNETKVTPAGLRQLRQTLPKCEIVPKSALSLLEFDQAAERRAAEWVLAHNGWVRYQVATGNRGEARKPEEFPDKPFIITDIVLTNDAKFATQDLDILRDCSGVKDLVLNSPSLTDAGWAKIGTFPGFAGLRYLGLNGTAITAAGFATFPAFPHLEGIEIFWGTAITPEAAAQLRKLPRLRYFKPCGRECRPGVVAILAQLPIEDLNLGDCGLRTVAEVESVAQSKTIKSLNLGNAELGDDHLAALKPLKSLRALAISRAAITGKGLAHLADLPRLEALALEYTLVGNDHLVAVAKLPALRILNLMRTGLTDAAVPHLSKLINLTKLELDDTKISAAGLRTLKTVLPNCQITPEPPKGVR</sequence>
<keyword evidence="2" id="KW-0677">Repeat</keyword>
<keyword evidence="6" id="KW-0723">Serine/threonine-protein kinase</keyword>
<dbReference type="Pfam" id="PF13516">
    <property type="entry name" value="LRR_6"/>
    <property type="match status" value="2"/>
</dbReference>
<evidence type="ECO:0000256" key="4">
    <source>
        <dbReference type="SAM" id="MobiDB-lite"/>
    </source>
</evidence>
<keyword evidence="6" id="KW-0808">Transferase</keyword>
<dbReference type="GO" id="GO:0031146">
    <property type="term" value="P:SCF-dependent proteasomal ubiquitin-dependent protein catabolic process"/>
    <property type="evidence" value="ECO:0007669"/>
    <property type="project" value="TreeGrafter"/>
</dbReference>
<feature type="domain" description="Protein kinase" evidence="5">
    <location>
        <begin position="144"/>
        <end position="409"/>
    </location>
</feature>
<dbReference type="SMART" id="SM00368">
    <property type="entry name" value="LRR_RI"/>
    <property type="match status" value="7"/>
</dbReference>
<dbReference type="SMART" id="SM00220">
    <property type="entry name" value="S_TKc"/>
    <property type="match status" value="1"/>
</dbReference>
<dbReference type="PROSITE" id="PS00107">
    <property type="entry name" value="PROTEIN_KINASE_ATP"/>
    <property type="match status" value="1"/>
</dbReference>
<evidence type="ECO:0000313" key="7">
    <source>
        <dbReference type="Proteomes" id="UP000214646"/>
    </source>
</evidence>
<dbReference type="SUPFAM" id="SSF52047">
    <property type="entry name" value="RNI-like"/>
    <property type="match status" value="3"/>
</dbReference>
<dbReference type="InterPro" id="IPR001611">
    <property type="entry name" value="Leu-rich_rpt"/>
</dbReference>
<keyword evidence="3" id="KW-0547">Nucleotide-binding</keyword>
<gene>
    <name evidence="6" type="ORF">FRUB_09159</name>
</gene>
<evidence type="ECO:0000256" key="3">
    <source>
        <dbReference type="PROSITE-ProRule" id="PRU10141"/>
    </source>
</evidence>
<dbReference type="EMBL" id="NIDE01000017">
    <property type="protein sequence ID" value="OWK36596.1"/>
    <property type="molecule type" value="Genomic_DNA"/>
</dbReference>
<keyword evidence="1" id="KW-0433">Leucine-rich repeat</keyword>